<evidence type="ECO:0000313" key="4">
    <source>
        <dbReference type="Proteomes" id="UP001589646"/>
    </source>
</evidence>
<evidence type="ECO:0000313" key="3">
    <source>
        <dbReference type="EMBL" id="MFB9525844.1"/>
    </source>
</evidence>
<feature type="compositionally biased region" description="Low complexity" evidence="1">
    <location>
        <begin position="260"/>
        <end position="280"/>
    </location>
</feature>
<dbReference type="Gene3D" id="3.90.1720.10">
    <property type="entry name" value="endopeptidase domain like (from Nostoc punctiforme)"/>
    <property type="match status" value="1"/>
</dbReference>
<dbReference type="SUPFAM" id="SSF54001">
    <property type="entry name" value="Cysteine proteinases"/>
    <property type="match status" value="1"/>
</dbReference>
<name>A0ABV5PRJ1_9ACTN</name>
<dbReference type="EMBL" id="JBHMCE010000001">
    <property type="protein sequence ID" value="MFB9525844.1"/>
    <property type="molecule type" value="Genomic_DNA"/>
</dbReference>
<feature type="compositionally biased region" description="Low complexity" evidence="1">
    <location>
        <begin position="288"/>
        <end position="311"/>
    </location>
</feature>
<dbReference type="Pfam" id="PF05257">
    <property type="entry name" value="CHAP"/>
    <property type="match status" value="1"/>
</dbReference>
<protein>
    <submittedName>
        <fullName evidence="3">CHAP domain-containing protein</fullName>
    </submittedName>
</protein>
<proteinExistence type="predicted"/>
<dbReference type="InterPro" id="IPR007921">
    <property type="entry name" value="CHAP_dom"/>
</dbReference>
<reference evidence="3 4" key="1">
    <citation type="submission" date="2024-09" db="EMBL/GenBank/DDBJ databases">
        <authorList>
            <person name="Sun Q."/>
            <person name="Mori K."/>
        </authorList>
    </citation>
    <scope>NUCLEOTIDE SEQUENCE [LARGE SCALE GENOMIC DNA]</scope>
    <source>
        <strain evidence="3 4">JCM 3323</strain>
    </source>
</reference>
<sequence length="376" mass="39729">MWGGVVLDPIAEGLLEAARPELGYRENGGQYTKFGTWYADLVEDSQYRNAPWCDMFISWAAQKAGVQEFVGQFAWTPSHAAWFIKQGAWSQRPEPGALVFYDWKGGKSYKGIDHVGIVEKVVGSKIHTIEANVDRVWLKRKVRDTEKVVGYGLPRMVKERPGLIEVRPSEKPAEPFAVQAALPGVTVEQQGSPFDVLGTPQALLAAMVLTTVVVSFRVAGRSRGSGRHRRGLVSWLASGASQAGAALTTSAEAGPVRPPRATGASGSSRATGAAGAGRRAPVPSMTGVPRPRAAAPANRARVPAAAGVRAPESSPREPTPGRGAGPGQGDRLRGPVDRSAELAQAGRTPGSGRQPTSTASGGTAKRRRPYEAATGK</sequence>
<evidence type="ECO:0000259" key="2">
    <source>
        <dbReference type="Pfam" id="PF05257"/>
    </source>
</evidence>
<feature type="domain" description="Peptidase C51" evidence="2">
    <location>
        <begin position="48"/>
        <end position="132"/>
    </location>
</feature>
<organism evidence="3 4">
    <name type="scientific">Nonomuraea roseola</name>
    <dbReference type="NCBI Taxonomy" id="46179"/>
    <lineage>
        <taxon>Bacteria</taxon>
        <taxon>Bacillati</taxon>
        <taxon>Actinomycetota</taxon>
        <taxon>Actinomycetes</taxon>
        <taxon>Streptosporangiales</taxon>
        <taxon>Streptosporangiaceae</taxon>
        <taxon>Nonomuraea</taxon>
    </lineage>
</organism>
<accession>A0ABV5PRJ1</accession>
<feature type="compositionally biased region" description="Polar residues" evidence="1">
    <location>
        <begin position="351"/>
        <end position="361"/>
    </location>
</feature>
<feature type="region of interest" description="Disordered" evidence="1">
    <location>
        <begin position="246"/>
        <end position="376"/>
    </location>
</feature>
<dbReference type="Proteomes" id="UP001589646">
    <property type="component" value="Unassembled WGS sequence"/>
</dbReference>
<feature type="compositionally biased region" description="Basic and acidic residues" evidence="1">
    <location>
        <begin position="330"/>
        <end position="340"/>
    </location>
</feature>
<comment type="caution">
    <text evidence="3">The sequence shown here is derived from an EMBL/GenBank/DDBJ whole genome shotgun (WGS) entry which is preliminary data.</text>
</comment>
<dbReference type="InterPro" id="IPR038765">
    <property type="entry name" value="Papain-like_cys_pep_sf"/>
</dbReference>
<gene>
    <name evidence="3" type="ORF">ACFFRN_04350</name>
</gene>
<dbReference type="RefSeq" id="WP_379478953.1">
    <property type="nucleotide sequence ID" value="NZ_JBHMCE010000001.1"/>
</dbReference>
<evidence type="ECO:0000256" key="1">
    <source>
        <dbReference type="SAM" id="MobiDB-lite"/>
    </source>
</evidence>
<keyword evidence="4" id="KW-1185">Reference proteome</keyword>